<dbReference type="OrthoDB" id="1894652at2759"/>
<feature type="compositionally biased region" description="Pro residues" evidence="1">
    <location>
        <begin position="165"/>
        <end position="175"/>
    </location>
</feature>
<reference evidence="3 4" key="1">
    <citation type="submission" date="2016-07" db="EMBL/GenBank/DDBJ databases">
        <title>Draft genome of the white-rot fungus Obba rivulosa 3A-2.</title>
        <authorList>
            <consortium name="DOE Joint Genome Institute"/>
            <person name="Miettinen O."/>
            <person name="Riley R."/>
            <person name="Acob R."/>
            <person name="Barry K."/>
            <person name="Cullen D."/>
            <person name="De Vries R."/>
            <person name="Hainaut M."/>
            <person name="Hatakka A."/>
            <person name="Henrissat B."/>
            <person name="Hilden K."/>
            <person name="Kuo R."/>
            <person name="Labutti K."/>
            <person name="Lipzen A."/>
            <person name="Makela M.R."/>
            <person name="Sandor L."/>
            <person name="Spatafora J.W."/>
            <person name="Grigoriev I.V."/>
            <person name="Hibbett D.S."/>
        </authorList>
    </citation>
    <scope>NUCLEOTIDE SEQUENCE [LARGE SCALE GENOMIC DNA]</scope>
    <source>
        <strain evidence="3 4">3A-2</strain>
    </source>
</reference>
<feature type="chain" id="PRO_5034038070" evidence="2">
    <location>
        <begin position="20"/>
        <end position="267"/>
    </location>
</feature>
<protein>
    <submittedName>
        <fullName evidence="3">Uncharacterized protein</fullName>
    </submittedName>
</protein>
<evidence type="ECO:0000256" key="1">
    <source>
        <dbReference type="SAM" id="MobiDB-lite"/>
    </source>
</evidence>
<keyword evidence="4" id="KW-1185">Reference proteome</keyword>
<dbReference type="Pfam" id="PF21203">
    <property type="entry name" value="ECM10"/>
    <property type="match status" value="1"/>
</dbReference>
<evidence type="ECO:0000256" key="2">
    <source>
        <dbReference type="SAM" id="SignalP"/>
    </source>
</evidence>
<accession>A0A8E2DQT0</accession>
<feature type="signal peptide" evidence="2">
    <location>
        <begin position="1"/>
        <end position="19"/>
    </location>
</feature>
<dbReference type="AlphaFoldDB" id="A0A8E2DQT0"/>
<evidence type="ECO:0000313" key="3">
    <source>
        <dbReference type="EMBL" id="OCH94053.1"/>
    </source>
</evidence>
<gene>
    <name evidence="3" type="ORF">OBBRIDRAFT_801407</name>
</gene>
<dbReference type="CDD" id="cd22209">
    <property type="entry name" value="EMC10"/>
    <property type="match status" value="1"/>
</dbReference>
<dbReference type="Proteomes" id="UP000250043">
    <property type="component" value="Unassembled WGS sequence"/>
</dbReference>
<proteinExistence type="predicted"/>
<name>A0A8E2DQT0_9APHY</name>
<evidence type="ECO:0000313" key="4">
    <source>
        <dbReference type="Proteomes" id="UP000250043"/>
    </source>
</evidence>
<organism evidence="3 4">
    <name type="scientific">Obba rivulosa</name>
    <dbReference type="NCBI Taxonomy" id="1052685"/>
    <lineage>
        <taxon>Eukaryota</taxon>
        <taxon>Fungi</taxon>
        <taxon>Dikarya</taxon>
        <taxon>Basidiomycota</taxon>
        <taxon>Agaricomycotina</taxon>
        <taxon>Agaricomycetes</taxon>
        <taxon>Polyporales</taxon>
        <taxon>Gelatoporiaceae</taxon>
        <taxon>Obba</taxon>
    </lineage>
</organism>
<feature type="region of interest" description="Disordered" evidence="1">
    <location>
        <begin position="138"/>
        <end position="182"/>
    </location>
</feature>
<dbReference type="PANTHER" id="PTHR39219">
    <property type="entry name" value="ER MEMBRANE PROTEIN COMPLEX SUBUNIT 10"/>
    <property type="match status" value="1"/>
</dbReference>
<sequence>MFLLPAVLAVSVLPALAAASAPDALRLFHRLSHPSIDDPAPFLPRADLELASPALAPHGSPLDLLRDEAALDDAFYQLALAHPGDTSPAQWNVAAVKACHLLHGAAEHIRVHLAADGTPFALDYFVAPVPHDGACPRPRRGAAPPSLDRAPNATVTLVGPRRPPRPQLRVPPPLTPEGKAAVPPPEKSFIQKYWVYIVIALLALVLAPSPQEEEGGGRAGGGGDPWKPETRIFAFYRPPAATCFRLTISCGSRTPDAVYTLRAVVTQ</sequence>
<dbReference type="PANTHER" id="PTHR39219:SF1">
    <property type="entry name" value="ER MEMBRANE PROTEIN COMPLEX SUBUNIT 10"/>
    <property type="match status" value="1"/>
</dbReference>
<dbReference type="EMBL" id="KV722347">
    <property type="protein sequence ID" value="OCH94053.1"/>
    <property type="molecule type" value="Genomic_DNA"/>
</dbReference>
<keyword evidence="2" id="KW-0732">Signal</keyword>